<dbReference type="KEGG" id="tasa:A1Q1_04652"/>
<dbReference type="GeneID" id="25988164"/>
<gene>
    <name evidence="1" type="ORF">A1Q1_04652</name>
</gene>
<dbReference type="VEuPathDB" id="FungiDB:A1Q1_04652"/>
<proteinExistence type="predicted"/>
<sequence>MAFPGFFDTIYRIKDKSVYSPGTAGGDIALPDRLGVKKPQWEQKDKSLNGKIWGLFPVEKGWEELDEISSKGYKEVESLLGKGVGPYPSDKLTKAIPIHERAREAAKLSTLYWVFFELATRGVYRPKEAGKVMPRYLLQGRKAKGEIEPLGVKVKRIEGIKEKANKLSKKKPLDALLQYATALVEMYPWTATALLWNAEDAFGLGVAQLRATRATSCSASVTIPGPVGSPLSSAPRPPLTPGYMDAYVMFQVPQGWKRPRAEDLPSPCDALVVMSILAGLSGDITETFVLSTRMAAAKIDTPEAHKHAQAVLKAVPTGAAEHWAHWGCQQGHTTCFAAGSTYIAEMEGRELILPDSSQSFVKDADTKLFEAMKGRIKKGEFNGVKVKGKEKAAEQERKRYIARWETMFGANRIEWRSRRDRRAAAKPRAVNSPVNFTSLHLHSQHHSPSHHSSIMVLSNKERKAMGQIQEDWRCAPQPLLTPFTAGSEHVFPVATFTDAHYKQEDISLNKVLWDLWPVSPPDGYVRVLRQAEAKRNHTIQDPTKEGGFNASKLKAALPFAERARIASNLRVIDELHVRLNAVGWLQYDTLADGLSPMHLLYYRKEMHDVAPLAAAVEAAQRIQKEGDM</sequence>
<evidence type="ECO:0000313" key="1">
    <source>
        <dbReference type="EMBL" id="EJT46687.1"/>
    </source>
</evidence>
<comment type="caution">
    <text evidence="1">The sequence shown here is derived from an EMBL/GenBank/DDBJ whole genome shotgun (WGS) entry which is preliminary data.</text>
</comment>
<accession>J6EV67</accession>
<dbReference type="EMBL" id="ALBS01000280">
    <property type="protein sequence ID" value="EJT46687.1"/>
    <property type="molecule type" value="Genomic_DNA"/>
</dbReference>
<dbReference type="Proteomes" id="UP000002748">
    <property type="component" value="Unassembled WGS sequence"/>
</dbReference>
<dbReference type="HOGENOM" id="CLU_018597_0_0_1"/>
<dbReference type="RefSeq" id="XP_014178365.1">
    <property type="nucleotide sequence ID" value="XM_014322890.1"/>
</dbReference>
<evidence type="ECO:0000313" key="2">
    <source>
        <dbReference type="Proteomes" id="UP000002748"/>
    </source>
</evidence>
<organism evidence="1 2">
    <name type="scientific">Trichosporon asahii var. asahii (strain ATCC 90039 / CBS 2479 / JCM 2466 / KCTC 7840 / NBRC 103889/ NCYC 2677 / UAMH 7654)</name>
    <name type="common">Yeast</name>
    <dbReference type="NCBI Taxonomy" id="1186058"/>
    <lineage>
        <taxon>Eukaryota</taxon>
        <taxon>Fungi</taxon>
        <taxon>Dikarya</taxon>
        <taxon>Basidiomycota</taxon>
        <taxon>Agaricomycotina</taxon>
        <taxon>Tremellomycetes</taxon>
        <taxon>Trichosporonales</taxon>
        <taxon>Trichosporonaceae</taxon>
        <taxon>Trichosporon</taxon>
    </lineage>
</organism>
<protein>
    <submittedName>
        <fullName evidence="1">Uncharacterized protein</fullName>
    </submittedName>
</protein>
<name>J6EV67_TRIAS</name>
<dbReference type="AlphaFoldDB" id="J6EV67"/>
<reference evidence="1 2" key="1">
    <citation type="journal article" date="2012" name="Eukaryot. Cell">
        <title>Draft genome sequence of CBS 2479, the standard type strain of Trichosporon asahii.</title>
        <authorList>
            <person name="Yang R.Y."/>
            <person name="Li H.T."/>
            <person name="Zhu H."/>
            <person name="Zhou G.P."/>
            <person name="Wang M."/>
            <person name="Wang L."/>
        </authorList>
    </citation>
    <scope>NUCLEOTIDE SEQUENCE [LARGE SCALE GENOMIC DNA]</scope>
    <source>
        <strain evidence="2">ATCC 90039 / CBS 2479 / JCM 2466 / KCTC 7840 / NCYC 2677 / UAMH 7654</strain>
    </source>
</reference>